<reference evidence="10" key="1">
    <citation type="submission" date="2018-04" db="EMBL/GenBank/DDBJ databases">
        <authorList>
            <person name="Cornet L."/>
        </authorList>
    </citation>
    <scope>NUCLEOTIDE SEQUENCE [LARGE SCALE GENOMIC DNA]</scope>
</reference>
<accession>A0A2W4WJ46</accession>
<comment type="subcellular location">
    <subcellularLocation>
        <location evidence="1 7">Cell membrane</location>
        <topology evidence="1 7">Multi-pass membrane protein</topology>
    </subcellularLocation>
</comment>
<evidence type="ECO:0000256" key="6">
    <source>
        <dbReference type="ARBA" id="ARBA00023136"/>
    </source>
</evidence>
<dbReference type="PROSITE" id="PS50928">
    <property type="entry name" value="ABC_TM1"/>
    <property type="match status" value="1"/>
</dbReference>
<evidence type="ECO:0000313" key="9">
    <source>
        <dbReference type="EMBL" id="PZO19268.1"/>
    </source>
</evidence>
<dbReference type="Gene3D" id="1.10.3720.10">
    <property type="entry name" value="MetI-like"/>
    <property type="match status" value="1"/>
</dbReference>
<keyword evidence="5 7" id="KW-1133">Transmembrane helix</keyword>
<comment type="caution">
    <text evidence="9">The sequence shown here is derived from an EMBL/GenBank/DDBJ whole genome shotgun (WGS) entry which is preliminary data.</text>
</comment>
<dbReference type="AlphaFoldDB" id="A0A2W4WJ46"/>
<proteinExistence type="inferred from homology"/>
<keyword evidence="4 7" id="KW-0812">Transmembrane</keyword>
<feature type="transmembrane region" description="Helical" evidence="7">
    <location>
        <begin position="135"/>
        <end position="155"/>
    </location>
</feature>
<dbReference type="Pfam" id="PF00528">
    <property type="entry name" value="BPD_transp_1"/>
    <property type="match status" value="1"/>
</dbReference>
<protein>
    <submittedName>
        <fullName evidence="9">Peptide ABC transporter permease</fullName>
    </submittedName>
</protein>
<keyword evidence="2 7" id="KW-0813">Transport</keyword>
<dbReference type="PANTHER" id="PTHR43386:SF23">
    <property type="entry name" value="ABC TRANSPORTER"/>
    <property type="match status" value="1"/>
</dbReference>
<evidence type="ECO:0000256" key="4">
    <source>
        <dbReference type="ARBA" id="ARBA00022692"/>
    </source>
</evidence>
<dbReference type="EMBL" id="QBMC01000046">
    <property type="protein sequence ID" value="PZO19268.1"/>
    <property type="molecule type" value="Genomic_DNA"/>
</dbReference>
<evidence type="ECO:0000313" key="10">
    <source>
        <dbReference type="Proteomes" id="UP000249354"/>
    </source>
</evidence>
<organism evidence="9 10">
    <name type="scientific">Leptolyngbya foveolarum</name>
    <dbReference type="NCBI Taxonomy" id="47253"/>
    <lineage>
        <taxon>Bacteria</taxon>
        <taxon>Bacillati</taxon>
        <taxon>Cyanobacteriota</taxon>
        <taxon>Cyanophyceae</taxon>
        <taxon>Leptolyngbyales</taxon>
        <taxon>Leptolyngbyaceae</taxon>
        <taxon>Leptolyngbya group</taxon>
        <taxon>Leptolyngbya</taxon>
    </lineage>
</organism>
<name>A0A2W4WJ46_9CYAN</name>
<dbReference type="InterPro" id="IPR000515">
    <property type="entry name" value="MetI-like"/>
</dbReference>
<dbReference type="InterPro" id="IPR050366">
    <property type="entry name" value="BP-dependent_transpt_permease"/>
</dbReference>
<dbReference type="InterPro" id="IPR025966">
    <property type="entry name" value="OppC_N"/>
</dbReference>
<dbReference type="CDD" id="cd06261">
    <property type="entry name" value="TM_PBP2"/>
    <property type="match status" value="1"/>
</dbReference>
<dbReference type="SUPFAM" id="SSF161098">
    <property type="entry name" value="MetI-like"/>
    <property type="match status" value="1"/>
</dbReference>
<dbReference type="Pfam" id="PF12911">
    <property type="entry name" value="OppC_N"/>
    <property type="match status" value="1"/>
</dbReference>
<feature type="transmembrane region" description="Helical" evidence="7">
    <location>
        <begin position="224"/>
        <end position="253"/>
    </location>
</feature>
<keyword evidence="6 7" id="KW-0472">Membrane</keyword>
<gene>
    <name evidence="9" type="ORF">DCF25_08770</name>
</gene>
<sequence>MRLSKQQTVSTALPDKTPSVSESQRLWRQFGRDRTAILGAVVLSLIVLGVIVGPLLYAVSYSDLNFDQSMASPSRAHPLGTNNLGQDQLARILWGGRVSLAVGVAAMLMSISVGTVVGMVSGFCGGLVDNVLMRLTDLFLSLPRLPLLLLILYLFRDTARRLAGPELGIFWLIVLVVGGLAWMPTARLVRAGFLSVKEQVFVQAARSLGAKPGRIVWRHILPNVIGPVLVAATLGVGDAIITESTLSFLGISFPPDVPTWGRMLLDAQNYVSSAPHLVIFPGLAIFLTVLSVNYIGDGLRDAFDVRSS</sequence>
<dbReference type="PANTHER" id="PTHR43386">
    <property type="entry name" value="OLIGOPEPTIDE TRANSPORT SYSTEM PERMEASE PROTEIN APPC"/>
    <property type="match status" value="1"/>
</dbReference>
<evidence type="ECO:0000256" key="2">
    <source>
        <dbReference type="ARBA" id="ARBA00022448"/>
    </source>
</evidence>
<feature type="transmembrane region" description="Helical" evidence="7">
    <location>
        <begin position="100"/>
        <end position="128"/>
    </location>
</feature>
<evidence type="ECO:0000256" key="7">
    <source>
        <dbReference type="RuleBase" id="RU363032"/>
    </source>
</evidence>
<feature type="transmembrane region" description="Helical" evidence="7">
    <location>
        <begin position="35"/>
        <end position="59"/>
    </location>
</feature>
<dbReference type="GO" id="GO:0055085">
    <property type="term" value="P:transmembrane transport"/>
    <property type="evidence" value="ECO:0007669"/>
    <property type="project" value="InterPro"/>
</dbReference>
<keyword evidence="3" id="KW-1003">Cell membrane</keyword>
<comment type="similarity">
    <text evidence="7">Belongs to the binding-protein-dependent transport system permease family.</text>
</comment>
<evidence type="ECO:0000256" key="5">
    <source>
        <dbReference type="ARBA" id="ARBA00022989"/>
    </source>
</evidence>
<evidence type="ECO:0000256" key="3">
    <source>
        <dbReference type="ARBA" id="ARBA00022475"/>
    </source>
</evidence>
<dbReference type="InterPro" id="IPR035906">
    <property type="entry name" value="MetI-like_sf"/>
</dbReference>
<dbReference type="GO" id="GO:0005886">
    <property type="term" value="C:plasma membrane"/>
    <property type="evidence" value="ECO:0007669"/>
    <property type="project" value="UniProtKB-SubCell"/>
</dbReference>
<reference evidence="9 10" key="2">
    <citation type="submission" date="2018-06" db="EMBL/GenBank/DDBJ databases">
        <title>Metagenomic assembly of (sub)arctic Cyanobacteria and their associated microbiome from non-axenic cultures.</title>
        <authorList>
            <person name="Baurain D."/>
        </authorList>
    </citation>
    <scope>NUCLEOTIDE SEQUENCE [LARGE SCALE GENOMIC DNA]</scope>
    <source>
        <strain evidence="9">ULC129bin1</strain>
    </source>
</reference>
<feature type="transmembrane region" description="Helical" evidence="7">
    <location>
        <begin position="167"/>
        <end position="189"/>
    </location>
</feature>
<dbReference type="Proteomes" id="UP000249354">
    <property type="component" value="Unassembled WGS sequence"/>
</dbReference>
<evidence type="ECO:0000256" key="1">
    <source>
        <dbReference type="ARBA" id="ARBA00004651"/>
    </source>
</evidence>
<feature type="transmembrane region" description="Helical" evidence="7">
    <location>
        <begin position="273"/>
        <end position="296"/>
    </location>
</feature>
<feature type="domain" description="ABC transmembrane type-1" evidence="8">
    <location>
        <begin position="96"/>
        <end position="296"/>
    </location>
</feature>
<evidence type="ECO:0000259" key="8">
    <source>
        <dbReference type="PROSITE" id="PS50928"/>
    </source>
</evidence>